<dbReference type="SUPFAM" id="SSF52540">
    <property type="entry name" value="P-loop containing nucleoside triphosphate hydrolases"/>
    <property type="match status" value="1"/>
</dbReference>
<dbReference type="InterPro" id="IPR011604">
    <property type="entry name" value="PDDEXK-like_dom_sf"/>
</dbReference>
<dbReference type="Proteomes" id="UP000656813">
    <property type="component" value="Unassembled WGS sequence"/>
</dbReference>
<dbReference type="Pfam" id="PF12705">
    <property type="entry name" value="PDDEXK_1"/>
    <property type="match status" value="1"/>
</dbReference>
<dbReference type="PROSITE" id="PS51217">
    <property type="entry name" value="UVRD_HELICASE_CTER"/>
    <property type="match status" value="1"/>
</dbReference>
<evidence type="ECO:0000256" key="10">
    <source>
        <dbReference type="ARBA" id="ARBA00023004"/>
    </source>
</evidence>
<dbReference type="GO" id="GO:0000724">
    <property type="term" value="P:double-strand break repair via homologous recombination"/>
    <property type="evidence" value="ECO:0007669"/>
    <property type="project" value="UniProtKB-UniRule"/>
</dbReference>
<name>A0A8J3EP49_9BACL</name>
<evidence type="ECO:0000256" key="4">
    <source>
        <dbReference type="ARBA" id="ARBA00022741"/>
    </source>
</evidence>
<evidence type="ECO:0000256" key="14">
    <source>
        <dbReference type="HAMAP-Rule" id="MF_01452"/>
    </source>
</evidence>
<dbReference type="InterPro" id="IPR038726">
    <property type="entry name" value="PDDEXK_AddAB-type"/>
</dbReference>
<sequence>MSFRLIIGRAGTGKTLRCFTEIEERLREAPDGSPLLYIVPDQMTFHTEYAFAKLPGLEGMTRLDVYSFSRLALRILENVGGASRLHLNSVGITMLLRKIITTHKNDLKVFQKAAGQQGFYEILQQTISEFKRYSLSSEDLKEKWEHLNEETQGNETLLVDKLHDLQLIYNALDQALLDKYVDSDDYLTLATEQLPKWEALQTAEVWIDGFERFTPQEQGLLSALMQQARRVTVTLTLDKVYEEPVPYDLTLFRATAATCGRLLTLAREAEVDIERPEELKTVGRFKAKSLAHLESTFEKRPFLQTANDGSIQLIEAVNRREEIEAVAREVLHLVRDKGYRYQDISVLVRDLSSYRDHIETIFTDYHLPVFIDQKRTMHHHPLIELMRSALDTVLQNWRYEAVFRALKTELLYPSDYSSEVLTEAVDRLENHVLAFGIHGPHWKNKAPWIYRQYRGLEEKDVPQTAKEKALQDDLNHWRWLLADPLLTFERKIKQAKTVRAKCTELYQFLEALDVPAKIESMRNLAEEEGRLDEAREHDQVWKAVLDCLDQLVEVAGDDVLSLEAFAEVLGSGLEALRFALVPPALDQILIGAIDRSRTNEIKAAFILGVNEGILPAKPVEDSIFSDEERETLGEQALELSPNGREQLLHEEFLIYRALTSPSEKLYLFYPLAGEDGQSLMPSSLVSRMSRYFTQLEPEFISGDPYETETSEQEKFIVASSRTLGHVAGQIRRWQKGYPVADLWWSTYNWLIQSEQWRQSTQQVLSSRFYVNKEERLPKETSQDLYGKDIQASVSRMELFNSCPFAQFANYGLRLKDREIYKLEAPDIGQLFHAALKQMTEELLQQNKQWSELSRLECESLAFDMVERLAPRLQREILLSSSRYFYLKRKMRDVVVRAALAMNRHAKASGFSPVGIELPFGPNQPLPPLDFKLPNGSTMQIVGRIDRVDKGVTSKGLLLRIIDYKSSAKDLSMTDVYYGIALQMLAYLDVVITHSKTWLGEEADPAGVLYFHVHNPMLNEKDKPEEEALESRLFKEFKMKGLLIEDEEALRLMDEGLESKRSDIIPVAFKKDGSFTKQSSIAADEDFDVLRQYVRGMMQKVGTEITEGNIGISPYKLKDRTPCTYCSFKSLCQFDLSRPENAYRMLKKSADAEVLVNLKESLNSQDVEEKKGEGSE</sequence>
<dbReference type="PANTHER" id="PTHR30591">
    <property type="entry name" value="RECBCD ENZYME SUBUNIT RECC"/>
    <property type="match status" value="1"/>
</dbReference>
<dbReference type="RefSeq" id="WP_188498507.1">
    <property type="nucleotide sequence ID" value="NZ_BMFV01000030.1"/>
</dbReference>
<keyword evidence="4 14" id="KW-0547">Nucleotide-binding</keyword>
<comment type="similarity">
    <text evidence="14">Belongs to the helicase family. AddB/RexB type 1 subfamily.</text>
</comment>
<dbReference type="NCBIfam" id="TIGR02773">
    <property type="entry name" value="addB_Gpos"/>
    <property type="match status" value="1"/>
</dbReference>
<dbReference type="Gene3D" id="6.10.140.1030">
    <property type="match status" value="1"/>
</dbReference>
<gene>
    <name evidence="14 16" type="primary">addB</name>
    <name evidence="16" type="ORF">GCM10007096_33200</name>
</gene>
<comment type="cofactor">
    <cofactor evidence="14">
        <name>[4Fe-4S] cluster</name>
        <dbReference type="ChEBI" id="CHEBI:49883"/>
    </cofactor>
    <text evidence="14">Binds 1 [4Fe-4S] cluster.</text>
</comment>
<evidence type="ECO:0000256" key="3">
    <source>
        <dbReference type="ARBA" id="ARBA00022723"/>
    </source>
</evidence>
<feature type="binding site" evidence="14">
    <location>
        <position position="802"/>
    </location>
    <ligand>
        <name>[4Fe-4S] cluster</name>
        <dbReference type="ChEBI" id="CHEBI:49883"/>
    </ligand>
</feature>
<organism evidence="16 17">
    <name type="scientific">Pullulanibacillus pueri</name>
    <dbReference type="NCBI Taxonomy" id="1437324"/>
    <lineage>
        <taxon>Bacteria</taxon>
        <taxon>Bacillati</taxon>
        <taxon>Bacillota</taxon>
        <taxon>Bacilli</taxon>
        <taxon>Bacillales</taxon>
        <taxon>Sporolactobacillaceae</taxon>
        <taxon>Pullulanibacillus</taxon>
    </lineage>
</organism>
<keyword evidence="13 14" id="KW-0234">DNA repair</keyword>
<evidence type="ECO:0000256" key="9">
    <source>
        <dbReference type="ARBA" id="ARBA00022840"/>
    </source>
</evidence>
<dbReference type="GO" id="GO:0003690">
    <property type="term" value="F:double-stranded DNA binding"/>
    <property type="evidence" value="ECO:0007669"/>
    <property type="project" value="UniProtKB-UniRule"/>
</dbReference>
<dbReference type="InterPro" id="IPR014140">
    <property type="entry name" value="DNA_helicase_suAddB"/>
</dbReference>
<dbReference type="AlphaFoldDB" id="A0A8J3EP49"/>
<keyword evidence="10 14" id="KW-0408">Iron</keyword>
<feature type="binding site" evidence="14">
    <location>
        <position position="1131"/>
    </location>
    <ligand>
        <name>[4Fe-4S] cluster</name>
        <dbReference type="ChEBI" id="CHEBI:49883"/>
    </ligand>
</feature>
<keyword evidence="7 14" id="KW-0347">Helicase</keyword>
<evidence type="ECO:0000256" key="8">
    <source>
        <dbReference type="ARBA" id="ARBA00022839"/>
    </source>
</evidence>
<dbReference type="GO" id="GO:0004386">
    <property type="term" value="F:helicase activity"/>
    <property type="evidence" value="ECO:0007669"/>
    <property type="project" value="UniProtKB-KW"/>
</dbReference>
<dbReference type="InterPro" id="IPR049035">
    <property type="entry name" value="ADDB_N"/>
</dbReference>
<comment type="cofactor">
    <cofactor evidence="14">
        <name>Mg(2+)</name>
        <dbReference type="ChEBI" id="CHEBI:18420"/>
    </cofactor>
</comment>
<dbReference type="GO" id="GO:0008409">
    <property type="term" value="F:5'-3' exonuclease activity"/>
    <property type="evidence" value="ECO:0007669"/>
    <property type="project" value="UniProtKB-UniRule"/>
</dbReference>
<evidence type="ECO:0000256" key="1">
    <source>
        <dbReference type="ARBA" id="ARBA00022485"/>
    </source>
</evidence>
<keyword evidence="11 14" id="KW-0411">Iron-sulfur</keyword>
<evidence type="ECO:0000256" key="7">
    <source>
        <dbReference type="ARBA" id="ARBA00022806"/>
    </source>
</evidence>
<evidence type="ECO:0000256" key="11">
    <source>
        <dbReference type="ARBA" id="ARBA00023014"/>
    </source>
</evidence>
<comment type="subunit">
    <text evidence="14">Heterodimer of AddA and AddB.</text>
</comment>
<comment type="caution">
    <text evidence="16">The sequence shown here is derived from an EMBL/GenBank/DDBJ whole genome shotgun (WGS) entry which is preliminary data.</text>
</comment>
<dbReference type="Gene3D" id="3.90.320.10">
    <property type="match status" value="1"/>
</dbReference>
<keyword evidence="1 14" id="KW-0004">4Fe-4S</keyword>
<evidence type="ECO:0000256" key="6">
    <source>
        <dbReference type="ARBA" id="ARBA00022801"/>
    </source>
</evidence>
<keyword evidence="5 14" id="KW-0227">DNA damage</keyword>
<evidence type="ECO:0000256" key="2">
    <source>
        <dbReference type="ARBA" id="ARBA00022722"/>
    </source>
</evidence>
<feature type="domain" description="UvrD-like helicase C-terminal" evidence="15">
    <location>
        <begin position="280"/>
        <end position="586"/>
    </location>
</feature>
<reference evidence="16" key="2">
    <citation type="submission" date="2020-09" db="EMBL/GenBank/DDBJ databases">
        <authorList>
            <person name="Sun Q."/>
            <person name="Zhou Y."/>
        </authorList>
    </citation>
    <scope>NUCLEOTIDE SEQUENCE</scope>
    <source>
        <strain evidence="16">CGMCC 1.12777</strain>
    </source>
</reference>
<comment type="miscellaneous">
    <text evidence="14">Despite having conserved helicase domains, this subunit does not have helicase activity.</text>
</comment>
<keyword evidence="17" id="KW-1185">Reference proteome</keyword>
<evidence type="ECO:0000256" key="13">
    <source>
        <dbReference type="ARBA" id="ARBA00023204"/>
    </source>
</evidence>
<feature type="binding site" evidence="14">
    <location>
        <position position="1125"/>
    </location>
    <ligand>
        <name>[4Fe-4S] cluster</name>
        <dbReference type="ChEBI" id="CHEBI:49883"/>
    </ligand>
</feature>
<keyword evidence="8 14" id="KW-0269">Exonuclease</keyword>
<evidence type="ECO:0000313" key="17">
    <source>
        <dbReference type="Proteomes" id="UP000656813"/>
    </source>
</evidence>
<evidence type="ECO:0000256" key="12">
    <source>
        <dbReference type="ARBA" id="ARBA00023125"/>
    </source>
</evidence>
<evidence type="ECO:0000256" key="5">
    <source>
        <dbReference type="ARBA" id="ARBA00022763"/>
    </source>
</evidence>
<dbReference type="HAMAP" id="MF_01452">
    <property type="entry name" value="AddB_type1"/>
    <property type="match status" value="1"/>
</dbReference>
<dbReference type="GO" id="GO:0005524">
    <property type="term" value="F:ATP binding"/>
    <property type="evidence" value="ECO:0007669"/>
    <property type="project" value="UniProtKB-UniRule"/>
</dbReference>
<keyword evidence="3 14" id="KW-0479">Metal-binding</keyword>
<dbReference type="Gene3D" id="3.40.50.300">
    <property type="entry name" value="P-loop containing nucleotide triphosphate hydrolases"/>
    <property type="match status" value="4"/>
</dbReference>
<dbReference type="InterPro" id="IPR027417">
    <property type="entry name" value="P-loop_NTPase"/>
</dbReference>
<dbReference type="Pfam" id="PF21445">
    <property type="entry name" value="ADDB_N"/>
    <property type="match status" value="1"/>
</dbReference>
<dbReference type="GO" id="GO:0046872">
    <property type="term" value="F:metal ion binding"/>
    <property type="evidence" value="ECO:0007669"/>
    <property type="project" value="UniProtKB-KW"/>
</dbReference>
<dbReference type="EC" id="3.1.-.-" evidence="14"/>
<dbReference type="PANTHER" id="PTHR30591:SF1">
    <property type="entry name" value="RECBCD ENZYME SUBUNIT RECC"/>
    <property type="match status" value="1"/>
</dbReference>
<protein>
    <recommendedName>
        <fullName evidence="14">ATP-dependent helicase/deoxyribonuclease subunit B</fullName>
        <ecNumber evidence="14">3.1.-.-</ecNumber>
    </recommendedName>
    <alternativeName>
        <fullName evidence="14">ATP-dependent helicase/nuclease subunit AddB</fullName>
    </alternativeName>
</protein>
<feature type="binding site" evidence="14">
    <location>
        <position position="1122"/>
    </location>
    <ligand>
        <name>[4Fe-4S] cluster</name>
        <dbReference type="ChEBI" id="CHEBI:49883"/>
    </ligand>
</feature>
<proteinExistence type="inferred from homology"/>
<comment type="function">
    <text evidence="14">The heterodimer acts as both an ATP-dependent DNA helicase and an ATP-dependent, dual-direction single-stranded exonuclease. Recognizes the chi site generating a DNA molecule suitable for the initiation of homologous recombination. The AddB subunit has 5' -&gt; 3' nuclease activity but not helicase activity.</text>
</comment>
<keyword evidence="6 14" id="KW-0378">Hydrolase</keyword>
<evidence type="ECO:0000259" key="15">
    <source>
        <dbReference type="PROSITE" id="PS51217"/>
    </source>
</evidence>
<keyword evidence="12 14" id="KW-0238">DNA-binding</keyword>
<dbReference type="EMBL" id="BMFV01000030">
    <property type="protein sequence ID" value="GGH86154.1"/>
    <property type="molecule type" value="Genomic_DNA"/>
</dbReference>
<reference evidence="16" key="1">
    <citation type="journal article" date="2014" name="Int. J. Syst. Evol. Microbiol.">
        <title>Complete genome sequence of Corynebacterium casei LMG S-19264T (=DSM 44701T), isolated from a smear-ripened cheese.</title>
        <authorList>
            <consortium name="US DOE Joint Genome Institute (JGI-PGF)"/>
            <person name="Walter F."/>
            <person name="Albersmeier A."/>
            <person name="Kalinowski J."/>
            <person name="Ruckert C."/>
        </authorList>
    </citation>
    <scope>NUCLEOTIDE SEQUENCE</scope>
    <source>
        <strain evidence="16">CGMCC 1.12777</strain>
    </source>
</reference>
<accession>A0A8J3EP49</accession>
<evidence type="ECO:0000313" key="16">
    <source>
        <dbReference type="EMBL" id="GGH86154.1"/>
    </source>
</evidence>
<dbReference type="GO" id="GO:0051539">
    <property type="term" value="F:4 iron, 4 sulfur cluster binding"/>
    <property type="evidence" value="ECO:0007669"/>
    <property type="project" value="UniProtKB-KW"/>
</dbReference>
<keyword evidence="9 14" id="KW-0067">ATP-binding</keyword>
<keyword evidence="2 14" id="KW-0540">Nuclease</keyword>
<dbReference type="InterPro" id="IPR014017">
    <property type="entry name" value="DNA_helicase_UvrD-like_C"/>
</dbReference>